<feature type="region of interest" description="Disordered" evidence="3">
    <location>
        <begin position="1"/>
        <end position="51"/>
    </location>
</feature>
<dbReference type="InterPro" id="IPR036864">
    <property type="entry name" value="Zn2-C6_fun-type_DNA-bd_sf"/>
</dbReference>
<evidence type="ECO:0000313" key="6">
    <source>
        <dbReference type="Proteomes" id="UP000279259"/>
    </source>
</evidence>
<sequence>MDAGDESRDHSVLDDAPSPKVGLGGNDGDGDGDGDGLDGSEGRHAHKRKRQTLSCLQCKKRKTKCDKSRPCSTCVARNEASACVYEDGATPPPAVTFVPLEEFLELKDRLLRLERATAAPSYTSSPRALSHTGPIIPPSPRRLPLGTPRTTRAAEVDQAFFAIEILAVPGDPMGAIRGHNLPSVSAPDDGLPGKVPDNAQWPDITVPVQSVTNKSARWARDMADLLGAIPEETTLRRLLDFFFAEMAVSRYHIHQSVFLQELRQFESLRSGINRLTIDPGWLSMLCSVLWVSSHTLLDEMPDSPYLAGFHRQTLLSLTSQLFEALEMSLGCAHWLFKPQMRVLHALLVGMPLHGRGPYAQFYSGMDMGVTRCMWFDVVVGICKSLNLHYLGSSASPRPLPIDPMLPRHLPVYSREIAARAFHVALYLDTFTFCKFGGNIMPVPFCFPIGSFDTAEPLNFREDDLLQPNPRPRPMTEPTGIIWDIFKSQIAKHWREIMEALVRPDEYTYEKAMVLDQDLRRSHDKLLSLKAYSDLDELADMSFILSNSFQDKRYEYSRNTALYAARQIALGHRKLIKMGCKPVVRDALYIFVHHLSAIIVMFLQGLYDPSSREEMKEEIRISFDVFFQAAGHGKPVFERVGEKGYRAISAMLKALDEPAPDISDVGLLFKQIEAQAQTSNPIPTGYGGERTMGEFLSVASASATSASSSVPVMYPISSTSSNADGTLSGSAAGNSFSNGVGNVGGYNSVGVHGNGDGNNGRGDGSNNDTGGTAGSINSNGIDPGTGAWSSGLFKLATDPTTAWTMPVAVGDEFSASASDPTSWDFNWDALIQGF</sequence>
<dbReference type="InterPro" id="IPR001138">
    <property type="entry name" value="Zn2Cys6_DnaBD"/>
</dbReference>
<dbReference type="Pfam" id="PF00172">
    <property type="entry name" value="Zn_clus"/>
    <property type="match status" value="1"/>
</dbReference>
<dbReference type="EMBL" id="RSCD01000026">
    <property type="protein sequence ID" value="RSH82865.1"/>
    <property type="molecule type" value="Genomic_DNA"/>
</dbReference>
<dbReference type="PANTHER" id="PTHR31001">
    <property type="entry name" value="UNCHARACTERIZED TRANSCRIPTIONAL REGULATORY PROTEIN"/>
    <property type="match status" value="1"/>
</dbReference>
<dbReference type="Gene3D" id="4.10.240.10">
    <property type="entry name" value="Zn(2)-C6 fungal-type DNA-binding domain"/>
    <property type="match status" value="1"/>
</dbReference>
<comment type="caution">
    <text evidence="5">The sequence shown here is derived from an EMBL/GenBank/DDBJ whole genome shotgun (WGS) entry which is preliminary data.</text>
</comment>
<dbReference type="InterPro" id="IPR050613">
    <property type="entry name" value="Sec_Metabolite_Reg"/>
</dbReference>
<evidence type="ECO:0000256" key="3">
    <source>
        <dbReference type="SAM" id="MobiDB-lite"/>
    </source>
</evidence>
<feature type="domain" description="Zn(2)-C6 fungal-type" evidence="4">
    <location>
        <begin position="54"/>
        <end position="85"/>
    </location>
</feature>
<dbReference type="GO" id="GO:0008270">
    <property type="term" value="F:zinc ion binding"/>
    <property type="evidence" value="ECO:0007669"/>
    <property type="project" value="InterPro"/>
</dbReference>
<dbReference type="CDD" id="cd12148">
    <property type="entry name" value="fungal_TF_MHR"/>
    <property type="match status" value="1"/>
</dbReference>
<dbReference type="SMART" id="SM00066">
    <property type="entry name" value="GAL4"/>
    <property type="match status" value="1"/>
</dbReference>
<keyword evidence="2" id="KW-0539">Nucleus</keyword>
<comment type="subcellular location">
    <subcellularLocation>
        <location evidence="1">Nucleus</location>
    </subcellularLocation>
</comment>
<gene>
    <name evidence="5" type="ORF">EHS25_005855</name>
</gene>
<protein>
    <recommendedName>
        <fullName evidence="4">Zn(2)-C6 fungal-type domain-containing protein</fullName>
    </recommendedName>
</protein>
<dbReference type="Proteomes" id="UP000279259">
    <property type="component" value="Unassembled WGS sequence"/>
</dbReference>
<keyword evidence="6" id="KW-1185">Reference proteome</keyword>
<accession>A0A427XVW5</accession>
<evidence type="ECO:0000256" key="1">
    <source>
        <dbReference type="ARBA" id="ARBA00004123"/>
    </source>
</evidence>
<evidence type="ECO:0000313" key="5">
    <source>
        <dbReference type="EMBL" id="RSH82865.1"/>
    </source>
</evidence>
<dbReference type="SUPFAM" id="SSF57701">
    <property type="entry name" value="Zn2/Cys6 DNA-binding domain"/>
    <property type="match status" value="1"/>
</dbReference>
<feature type="compositionally biased region" description="Acidic residues" evidence="3">
    <location>
        <begin position="28"/>
        <end position="38"/>
    </location>
</feature>
<feature type="region of interest" description="Disordered" evidence="3">
    <location>
        <begin position="749"/>
        <end position="781"/>
    </location>
</feature>
<dbReference type="PROSITE" id="PS50048">
    <property type="entry name" value="ZN2_CY6_FUNGAL_2"/>
    <property type="match status" value="1"/>
</dbReference>
<name>A0A427XVW5_9TREE</name>
<dbReference type="GO" id="GO:0000981">
    <property type="term" value="F:DNA-binding transcription factor activity, RNA polymerase II-specific"/>
    <property type="evidence" value="ECO:0007669"/>
    <property type="project" value="InterPro"/>
</dbReference>
<dbReference type="PANTHER" id="PTHR31001:SF89">
    <property type="entry name" value="ZN(2)-C6 FUNGAL-TYPE DOMAIN-CONTAINING PROTEIN"/>
    <property type="match status" value="1"/>
</dbReference>
<dbReference type="PROSITE" id="PS00463">
    <property type="entry name" value="ZN2_CY6_FUNGAL_1"/>
    <property type="match status" value="1"/>
</dbReference>
<dbReference type="GO" id="GO:0005634">
    <property type="term" value="C:nucleus"/>
    <property type="evidence" value="ECO:0007669"/>
    <property type="project" value="UniProtKB-SubCell"/>
</dbReference>
<proteinExistence type="predicted"/>
<feature type="compositionally biased region" description="Gly residues" evidence="3">
    <location>
        <begin position="751"/>
        <end position="762"/>
    </location>
</feature>
<dbReference type="CDD" id="cd00067">
    <property type="entry name" value="GAL4"/>
    <property type="match status" value="1"/>
</dbReference>
<organism evidence="5 6">
    <name type="scientific">Saitozyma podzolica</name>
    <dbReference type="NCBI Taxonomy" id="1890683"/>
    <lineage>
        <taxon>Eukaryota</taxon>
        <taxon>Fungi</taxon>
        <taxon>Dikarya</taxon>
        <taxon>Basidiomycota</taxon>
        <taxon>Agaricomycotina</taxon>
        <taxon>Tremellomycetes</taxon>
        <taxon>Tremellales</taxon>
        <taxon>Trimorphomycetaceae</taxon>
        <taxon>Saitozyma</taxon>
    </lineage>
</organism>
<reference evidence="5 6" key="1">
    <citation type="submission" date="2018-11" db="EMBL/GenBank/DDBJ databases">
        <title>Genome sequence of Saitozyma podzolica DSM 27192.</title>
        <authorList>
            <person name="Aliyu H."/>
            <person name="Gorte O."/>
            <person name="Ochsenreither K."/>
        </authorList>
    </citation>
    <scope>NUCLEOTIDE SEQUENCE [LARGE SCALE GENOMIC DNA]</scope>
    <source>
        <strain evidence="5 6">DSM 27192</strain>
    </source>
</reference>
<dbReference type="AlphaFoldDB" id="A0A427XVW5"/>
<evidence type="ECO:0000256" key="2">
    <source>
        <dbReference type="ARBA" id="ARBA00023242"/>
    </source>
</evidence>
<evidence type="ECO:0000259" key="4">
    <source>
        <dbReference type="PROSITE" id="PS50048"/>
    </source>
</evidence>
<dbReference type="OrthoDB" id="2563380at2759"/>
<feature type="region of interest" description="Disordered" evidence="3">
    <location>
        <begin position="122"/>
        <end position="145"/>
    </location>
</feature>
<feature type="compositionally biased region" description="Basic and acidic residues" evidence="3">
    <location>
        <begin position="1"/>
        <end position="13"/>
    </location>
</feature>